<organism evidence="1">
    <name type="scientific">mine drainage metagenome</name>
    <dbReference type="NCBI Taxonomy" id="410659"/>
    <lineage>
        <taxon>unclassified sequences</taxon>
        <taxon>metagenomes</taxon>
        <taxon>ecological metagenomes</taxon>
    </lineage>
</organism>
<dbReference type="AlphaFoldDB" id="A0A1J5Q3M7"/>
<proteinExistence type="predicted"/>
<protein>
    <submittedName>
        <fullName evidence="1">Uncharacterized protein</fullName>
    </submittedName>
</protein>
<accession>A0A1J5Q3M7</accession>
<evidence type="ECO:0000313" key="1">
    <source>
        <dbReference type="EMBL" id="OIQ78286.1"/>
    </source>
</evidence>
<dbReference type="EMBL" id="MLJW01001430">
    <property type="protein sequence ID" value="OIQ78286.1"/>
    <property type="molecule type" value="Genomic_DNA"/>
</dbReference>
<comment type="caution">
    <text evidence="1">The sequence shown here is derived from an EMBL/GenBank/DDBJ whole genome shotgun (WGS) entry which is preliminary data.</text>
</comment>
<gene>
    <name evidence="1" type="ORF">GALL_400060</name>
</gene>
<name>A0A1J5Q3M7_9ZZZZ</name>
<reference evidence="1" key="1">
    <citation type="submission" date="2016-10" db="EMBL/GenBank/DDBJ databases">
        <title>Sequence of Gallionella enrichment culture.</title>
        <authorList>
            <person name="Poehlein A."/>
            <person name="Muehling M."/>
            <person name="Daniel R."/>
        </authorList>
    </citation>
    <scope>NUCLEOTIDE SEQUENCE</scope>
</reference>
<sequence>MEVTRTIHARSASNHRCVGWDALQKTRDSSQLIGVVERAEKHVLIWGTRERHRFRLLGKEGHKFVVDRGLNEHSGARGAVLAGVEIASDRDCRSSGFQIGIFVDDHGGVSTQFEVDSLNVLRRRCSYLHARSHRAGDRDHLRRWVLYQGAPSGSVATDDVEDASWQVFGKNLGHPHG</sequence>